<evidence type="ECO:0008006" key="4">
    <source>
        <dbReference type="Google" id="ProtNLM"/>
    </source>
</evidence>
<keyword evidence="3" id="KW-1185">Reference proteome</keyword>
<dbReference type="AlphaFoldDB" id="A0AAW1RWF0"/>
<dbReference type="Proteomes" id="UP001438707">
    <property type="component" value="Unassembled WGS sequence"/>
</dbReference>
<organism evidence="2 3">
    <name type="scientific">Apatococcus lobatus</name>
    <dbReference type="NCBI Taxonomy" id="904363"/>
    <lineage>
        <taxon>Eukaryota</taxon>
        <taxon>Viridiplantae</taxon>
        <taxon>Chlorophyta</taxon>
        <taxon>core chlorophytes</taxon>
        <taxon>Trebouxiophyceae</taxon>
        <taxon>Chlorellales</taxon>
        <taxon>Chlorellaceae</taxon>
        <taxon>Apatococcus</taxon>
    </lineage>
</organism>
<comment type="caution">
    <text evidence="2">The sequence shown here is derived from an EMBL/GenBank/DDBJ whole genome shotgun (WGS) entry which is preliminary data.</text>
</comment>
<dbReference type="EMBL" id="JALJOS010000006">
    <property type="protein sequence ID" value="KAK9837711.1"/>
    <property type="molecule type" value="Genomic_DNA"/>
</dbReference>
<protein>
    <recommendedName>
        <fullName evidence="4">BZIP domain-containing protein</fullName>
    </recommendedName>
</protein>
<dbReference type="CDD" id="cd14686">
    <property type="entry name" value="bZIP"/>
    <property type="match status" value="1"/>
</dbReference>
<proteinExistence type="predicted"/>
<accession>A0AAW1RWF0</accession>
<name>A0AAW1RWF0_9CHLO</name>
<evidence type="ECO:0000256" key="1">
    <source>
        <dbReference type="SAM" id="Coils"/>
    </source>
</evidence>
<evidence type="ECO:0000313" key="3">
    <source>
        <dbReference type="Proteomes" id="UP001438707"/>
    </source>
</evidence>
<evidence type="ECO:0000313" key="2">
    <source>
        <dbReference type="EMBL" id="KAK9837711.1"/>
    </source>
</evidence>
<keyword evidence="1" id="KW-0175">Coiled coil</keyword>
<sequence>MLLHPAWSQRDGLDDLTGVVSSSASLGEFLRGSPSACHKHRQDSGPMSYSSGACRAPDVRRGADSAAETCHFDGEQPLDRRERNRRAQVSYRRRLKERTEQQSKQLRHYKERIAVLEARAKTVQQLPRTDLLQPSAVQELDARRTDLETASELFCTLTGSHLRQGRSVLANTSSVRLERALLQAREQQVKAALYMIGQAQHLRGEARDREASLIAAELGRLNGMQPVQLSLARSQHLQELKPLPSWQEACPVPIEGLYAALYSGSFEHKLPVTVGPSAGAFMTFREIANMLPSMMWAWRAQYIQRMSQLSQQRPAPTLQLEKLVGELCCVMAIMSVVSPWAYMGAQGQHILDHDLRAPEDYHCNCLTACCLTHDQQAGTSKIVHVFLQQQKDLVRKQHLLINAIGHATQLKGPPLHSGREQATFLAALSNLRENLALQHENRQHVTRQFVYGILSPLDLCNMLLASGPYILDIPAAICSSLHLNGCFD</sequence>
<feature type="coiled-coil region" evidence="1">
    <location>
        <begin position="92"/>
        <end position="126"/>
    </location>
</feature>
<gene>
    <name evidence="2" type="ORF">WJX74_003628</name>
</gene>
<reference evidence="2 3" key="1">
    <citation type="journal article" date="2024" name="Nat. Commun.">
        <title>Phylogenomics reveals the evolutionary origins of lichenization in chlorophyte algae.</title>
        <authorList>
            <person name="Puginier C."/>
            <person name="Libourel C."/>
            <person name="Otte J."/>
            <person name="Skaloud P."/>
            <person name="Haon M."/>
            <person name="Grisel S."/>
            <person name="Petersen M."/>
            <person name="Berrin J.G."/>
            <person name="Delaux P.M."/>
            <person name="Dal Grande F."/>
            <person name="Keller J."/>
        </authorList>
    </citation>
    <scope>NUCLEOTIDE SEQUENCE [LARGE SCALE GENOMIC DNA]</scope>
    <source>
        <strain evidence="2 3">SAG 2145</strain>
    </source>
</reference>